<comment type="caution">
    <text evidence="2">The sequence shown here is derived from an EMBL/GenBank/DDBJ whole genome shotgun (WGS) entry which is preliminary data.</text>
</comment>
<accession>A0A4C1VI67</accession>
<protein>
    <submittedName>
        <fullName evidence="2">Uncharacterized protein</fullName>
    </submittedName>
</protein>
<proteinExistence type="predicted"/>
<keyword evidence="3" id="KW-1185">Reference proteome</keyword>
<name>A0A4C1VI67_EUMVA</name>
<dbReference type="Proteomes" id="UP000299102">
    <property type="component" value="Unassembled WGS sequence"/>
</dbReference>
<evidence type="ECO:0000256" key="1">
    <source>
        <dbReference type="SAM" id="MobiDB-lite"/>
    </source>
</evidence>
<organism evidence="2 3">
    <name type="scientific">Eumeta variegata</name>
    <name type="common">Bagworm moth</name>
    <name type="synonym">Eumeta japonica</name>
    <dbReference type="NCBI Taxonomy" id="151549"/>
    <lineage>
        <taxon>Eukaryota</taxon>
        <taxon>Metazoa</taxon>
        <taxon>Ecdysozoa</taxon>
        <taxon>Arthropoda</taxon>
        <taxon>Hexapoda</taxon>
        <taxon>Insecta</taxon>
        <taxon>Pterygota</taxon>
        <taxon>Neoptera</taxon>
        <taxon>Endopterygota</taxon>
        <taxon>Lepidoptera</taxon>
        <taxon>Glossata</taxon>
        <taxon>Ditrysia</taxon>
        <taxon>Tineoidea</taxon>
        <taxon>Psychidae</taxon>
        <taxon>Oiketicinae</taxon>
        <taxon>Eumeta</taxon>
    </lineage>
</organism>
<gene>
    <name evidence="2" type="ORF">EVAR_18080_1</name>
</gene>
<reference evidence="2 3" key="1">
    <citation type="journal article" date="2019" name="Commun. Biol.">
        <title>The bagworm genome reveals a unique fibroin gene that provides high tensile strength.</title>
        <authorList>
            <person name="Kono N."/>
            <person name="Nakamura H."/>
            <person name="Ohtoshi R."/>
            <person name="Tomita M."/>
            <person name="Numata K."/>
            <person name="Arakawa K."/>
        </authorList>
    </citation>
    <scope>NUCLEOTIDE SEQUENCE [LARGE SCALE GENOMIC DNA]</scope>
</reference>
<dbReference type="AlphaFoldDB" id="A0A4C1VI67"/>
<dbReference type="EMBL" id="BGZK01000345">
    <property type="protein sequence ID" value="GBP38201.1"/>
    <property type="molecule type" value="Genomic_DNA"/>
</dbReference>
<sequence>MSTLRLVLSELFTSDRPISITCYNFQVTELKYRAIRSASALDSDSGLDLRLGSVTDDQGRSFCARAKPRARANYKSDTRGPSRCACALTSVLVVSRPDLGPALYCSLSLDIDAGSLLDIPTIFEVFFLIQSIVNPSPSFLMQHEQERKLTNIEMYTKIKHILSANYVTSFCGDLTDKCLTRRPVKMTNVSGRGRECYNNYNYKRQPPPTRLAHGRGRPRTHVTTCA</sequence>
<evidence type="ECO:0000313" key="3">
    <source>
        <dbReference type="Proteomes" id="UP000299102"/>
    </source>
</evidence>
<feature type="region of interest" description="Disordered" evidence="1">
    <location>
        <begin position="207"/>
        <end position="226"/>
    </location>
</feature>
<evidence type="ECO:0000313" key="2">
    <source>
        <dbReference type="EMBL" id="GBP38201.1"/>
    </source>
</evidence>